<comment type="caution">
    <text evidence="1">The sequence shown here is derived from an EMBL/GenBank/DDBJ whole genome shotgun (WGS) entry which is preliminary data.</text>
</comment>
<organism evidence="1 2">
    <name type="scientific">Rhizobium glycinendophyticum</name>
    <dbReference type="NCBI Taxonomy" id="2589807"/>
    <lineage>
        <taxon>Bacteria</taxon>
        <taxon>Pseudomonadati</taxon>
        <taxon>Pseudomonadota</taxon>
        <taxon>Alphaproteobacteria</taxon>
        <taxon>Hyphomicrobiales</taxon>
        <taxon>Rhizobiaceae</taxon>
        <taxon>Rhizobium/Agrobacterium group</taxon>
        <taxon>Rhizobium</taxon>
    </lineage>
</organism>
<reference evidence="1 2" key="1">
    <citation type="submission" date="2019-06" db="EMBL/GenBank/DDBJ databases">
        <title>Rhizobium sp. CL12 isolated from roots of soybean.</title>
        <authorList>
            <person name="Wang C."/>
        </authorList>
    </citation>
    <scope>NUCLEOTIDE SEQUENCE [LARGE SCALE GENOMIC DNA]</scope>
    <source>
        <strain evidence="1 2">CL12</strain>
    </source>
</reference>
<accession>A0A504U1G2</accession>
<dbReference type="RefSeq" id="WP_140832276.1">
    <property type="nucleotide sequence ID" value="NZ_VFYP01000008.1"/>
</dbReference>
<dbReference type="OrthoDB" id="3882213at2"/>
<dbReference type="AlphaFoldDB" id="A0A504U1G2"/>
<proteinExistence type="predicted"/>
<keyword evidence="2" id="KW-1185">Reference proteome</keyword>
<evidence type="ECO:0000313" key="2">
    <source>
        <dbReference type="Proteomes" id="UP000316429"/>
    </source>
</evidence>
<dbReference type="EMBL" id="VFYP01000008">
    <property type="protein sequence ID" value="TPP04225.1"/>
    <property type="molecule type" value="Genomic_DNA"/>
</dbReference>
<sequence>MTNPAKLAAMLRFHLSELSPQNAHHQFEHLARHVARARLYSNILPATGPVSAGGDGGKDFETFRTYLAVGRDPGSAFANHTSGARVVAFACTLEKKIEPKIRKDMETISVGGGIDELVVFCEANVPVGKRHKLIAEAKDKGFDLQIFDGNTLAELLTEPDLFWVAEEYLKVPAEFFPVVSRDDGYLQHKREWANRSVIPISMADFVAVKSGLRKATFDPDARPDLGFWLRRMESFLCKEAPRGLLRSALYEIAVASLRGRNDLSDQADHLADYFSDLDEFLSIGDLTDATTLLIYSFGAFWLGNYRADDTDLYQWRAKIEQALETCFAAANGPGQRAGLLNILGMLELTPKKPGSTPELSDALQRWQSMLDNVEEAPLFPLESFADYIIKIVGTYGSDKALEDLANRVEDMFASRAGTAAAGKKAVDRALSLIERDEATAAIRVLHAAKAKWFSGEMMGSVVRILLLLSEQYCRLGLAYAGKYHAMVGAFLARYEPHGEMRQLEPECLMALVNAEEAAGNSFGFLQLLPLYLDSHVRNDDRPLEMERHPELSQNLGQLAALLGFLGRGNPSVRMALDPTIANWPEPIRGPIIEAAAAKDGFWLNGTWDEAWAELEEALLDRPFGDLGQERCVRWQALGLEWSCHFANDYRTTPHAEQLISELQLIACAMADRDQGLVPCSIELHVSIGDSAMHGVRVTGPTPEDRSLRISVSDVDRGPEQSIDAMVVFGTAMRACSVLDDAALMEAFDRDPFDALFVGRPYSELYREFMPSAIFDEATRLATSPLDPDRSFKCRAGRRVDWFGGPSPNFDQARAEEDIRRRYDWARRALRFTLDRAMDDREFLSRLLILHQEGRTDWEILSVLNNIAVAARGFSPERMTPEIREQAQRAMEFIEQPSDALSAETFSAFNIENYSKAFVGAFAGSWELHWPECATYDEMEEFLVARYGLRSVDLPDDMRLDWEAIERKLTQL</sequence>
<protein>
    <submittedName>
        <fullName evidence="1">Uncharacterized protein</fullName>
    </submittedName>
</protein>
<dbReference type="Proteomes" id="UP000316429">
    <property type="component" value="Unassembled WGS sequence"/>
</dbReference>
<gene>
    <name evidence="1" type="ORF">FJQ55_22455</name>
</gene>
<name>A0A504U1G2_9HYPH</name>
<evidence type="ECO:0000313" key="1">
    <source>
        <dbReference type="EMBL" id="TPP04225.1"/>
    </source>
</evidence>